<evidence type="ECO:0000259" key="5">
    <source>
        <dbReference type="PROSITE" id="PS50977"/>
    </source>
</evidence>
<accession>A0ABW4TKQ7</accession>
<dbReference type="InterPro" id="IPR025996">
    <property type="entry name" value="MT1864/Rv1816-like_C"/>
</dbReference>
<dbReference type="SUPFAM" id="SSF46689">
    <property type="entry name" value="Homeodomain-like"/>
    <property type="match status" value="1"/>
</dbReference>
<keyword evidence="2 4" id="KW-0238">DNA-binding</keyword>
<evidence type="ECO:0000313" key="7">
    <source>
        <dbReference type="Proteomes" id="UP001597351"/>
    </source>
</evidence>
<dbReference type="RefSeq" id="WP_343918168.1">
    <property type="nucleotide sequence ID" value="NZ_BAAAJT010000002.1"/>
</dbReference>
<dbReference type="InterPro" id="IPR009057">
    <property type="entry name" value="Homeodomain-like_sf"/>
</dbReference>
<dbReference type="InterPro" id="IPR036271">
    <property type="entry name" value="Tet_transcr_reg_TetR-rel_C_sf"/>
</dbReference>
<evidence type="ECO:0000256" key="3">
    <source>
        <dbReference type="ARBA" id="ARBA00023163"/>
    </source>
</evidence>
<evidence type="ECO:0000256" key="2">
    <source>
        <dbReference type="ARBA" id="ARBA00023125"/>
    </source>
</evidence>
<reference evidence="7" key="1">
    <citation type="journal article" date="2019" name="Int. J. Syst. Evol. Microbiol.">
        <title>The Global Catalogue of Microorganisms (GCM) 10K type strain sequencing project: providing services to taxonomists for standard genome sequencing and annotation.</title>
        <authorList>
            <consortium name="The Broad Institute Genomics Platform"/>
            <consortium name="The Broad Institute Genome Sequencing Center for Infectious Disease"/>
            <person name="Wu L."/>
            <person name="Ma J."/>
        </authorList>
    </citation>
    <scope>NUCLEOTIDE SEQUENCE [LARGE SCALE GENOMIC DNA]</scope>
    <source>
        <strain evidence="7">CGMCC 1.12477</strain>
    </source>
</reference>
<dbReference type="Pfam" id="PF13305">
    <property type="entry name" value="TetR_C_33"/>
    <property type="match status" value="1"/>
</dbReference>
<dbReference type="SUPFAM" id="SSF48498">
    <property type="entry name" value="Tetracyclin repressor-like, C-terminal domain"/>
    <property type="match status" value="1"/>
</dbReference>
<evidence type="ECO:0000313" key="6">
    <source>
        <dbReference type="EMBL" id="MFD1947252.1"/>
    </source>
</evidence>
<dbReference type="PANTHER" id="PTHR30055:SF243">
    <property type="entry name" value="HTH-TYPE TRANSCRIPTIONAL REGULATOR RV1816"/>
    <property type="match status" value="1"/>
</dbReference>
<dbReference type="Pfam" id="PF00440">
    <property type="entry name" value="TetR_N"/>
    <property type="match status" value="1"/>
</dbReference>
<dbReference type="Gene3D" id="1.10.357.10">
    <property type="entry name" value="Tetracycline Repressor, domain 2"/>
    <property type="match status" value="1"/>
</dbReference>
<keyword evidence="3" id="KW-0804">Transcription</keyword>
<feature type="domain" description="HTH tetR-type" evidence="5">
    <location>
        <begin position="13"/>
        <end position="73"/>
    </location>
</feature>
<keyword evidence="1" id="KW-0805">Transcription regulation</keyword>
<evidence type="ECO:0000256" key="1">
    <source>
        <dbReference type="ARBA" id="ARBA00023015"/>
    </source>
</evidence>
<proteinExistence type="predicted"/>
<gene>
    <name evidence="6" type="ORF">ACFSDE_10655</name>
</gene>
<sequence length="229" mass="24615">MSTADDVRRRARADMRQAIVDAARARLATEGPAQLSLRAVARDVGMVSSAVYRYVASRDALLTALIVEGYDALGAAAEDAEAAVDDADLRGRWHALCLGARNWAHQHPQEWALLFGSPVPGYAAPQDTVDPAARIPRRMVALLHDAVAGGVRLPERELPAALTASIAPVQEFFGEELPGEAVVRGLMAWTQLTGAISHELFGHRHGAVDPHEVFFAAEMDRMADLVGLP</sequence>
<organism evidence="6 7">
    <name type="scientific">Nocardioides aestuarii</name>
    <dbReference type="NCBI Taxonomy" id="252231"/>
    <lineage>
        <taxon>Bacteria</taxon>
        <taxon>Bacillati</taxon>
        <taxon>Actinomycetota</taxon>
        <taxon>Actinomycetes</taxon>
        <taxon>Propionibacteriales</taxon>
        <taxon>Nocardioidaceae</taxon>
        <taxon>Nocardioides</taxon>
    </lineage>
</organism>
<protein>
    <submittedName>
        <fullName evidence="6">TetR/AcrR family transcriptional regulator</fullName>
    </submittedName>
</protein>
<dbReference type="PROSITE" id="PS50977">
    <property type="entry name" value="HTH_TETR_2"/>
    <property type="match status" value="1"/>
</dbReference>
<feature type="DNA-binding region" description="H-T-H motif" evidence="4">
    <location>
        <begin position="36"/>
        <end position="55"/>
    </location>
</feature>
<name>A0ABW4TKQ7_9ACTN</name>
<dbReference type="Proteomes" id="UP001597351">
    <property type="component" value="Unassembled WGS sequence"/>
</dbReference>
<dbReference type="InterPro" id="IPR001647">
    <property type="entry name" value="HTH_TetR"/>
</dbReference>
<evidence type="ECO:0000256" key="4">
    <source>
        <dbReference type="PROSITE-ProRule" id="PRU00335"/>
    </source>
</evidence>
<comment type="caution">
    <text evidence="6">The sequence shown here is derived from an EMBL/GenBank/DDBJ whole genome shotgun (WGS) entry which is preliminary data.</text>
</comment>
<keyword evidence="7" id="KW-1185">Reference proteome</keyword>
<dbReference type="PANTHER" id="PTHR30055">
    <property type="entry name" value="HTH-TYPE TRANSCRIPTIONAL REGULATOR RUTR"/>
    <property type="match status" value="1"/>
</dbReference>
<dbReference type="EMBL" id="JBHUGD010000003">
    <property type="protein sequence ID" value="MFD1947252.1"/>
    <property type="molecule type" value="Genomic_DNA"/>
</dbReference>
<dbReference type="InterPro" id="IPR050109">
    <property type="entry name" value="HTH-type_TetR-like_transc_reg"/>
</dbReference>